<dbReference type="Pfam" id="PF00587">
    <property type="entry name" value="tRNA-synt_2b"/>
    <property type="match status" value="1"/>
</dbReference>
<dbReference type="SUPFAM" id="SSF55826">
    <property type="entry name" value="YbaK/ProRS associated domain"/>
    <property type="match status" value="1"/>
</dbReference>
<comment type="subunit">
    <text evidence="2 12">Homodimer.</text>
</comment>
<dbReference type="PROSITE" id="PS50862">
    <property type="entry name" value="AA_TRNA_LIGASE_II"/>
    <property type="match status" value="1"/>
</dbReference>
<proteinExistence type="inferred from homology"/>
<dbReference type="InterPro" id="IPR033730">
    <property type="entry name" value="ProRS_core_prok"/>
</dbReference>
<dbReference type="PIRSF" id="PIRSF001535">
    <property type="entry name" value="ProRS_1"/>
    <property type="match status" value="1"/>
</dbReference>
<comment type="domain">
    <text evidence="12">Consists of three domains: the N-terminal catalytic domain, the editing domain and the C-terminal anticodon-binding domain.</text>
</comment>
<dbReference type="NCBIfam" id="TIGR00409">
    <property type="entry name" value="proS_fam_II"/>
    <property type="match status" value="1"/>
</dbReference>
<keyword evidence="3 12" id="KW-0963">Cytoplasm</keyword>
<dbReference type="Proteomes" id="UP000288623">
    <property type="component" value="Unassembled WGS sequence"/>
</dbReference>
<comment type="catalytic activity">
    <reaction evidence="9 12">
        <text>tRNA(Pro) + L-proline + ATP = L-prolyl-tRNA(Pro) + AMP + diphosphate</text>
        <dbReference type="Rhea" id="RHEA:14305"/>
        <dbReference type="Rhea" id="RHEA-COMP:9700"/>
        <dbReference type="Rhea" id="RHEA-COMP:9702"/>
        <dbReference type="ChEBI" id="CHEBI:30616"/>
        <dbReference type="ChEBI" id="CHEBI:33019"/>
        <dbReference type="ChEBI" id="CHEBI:60039"/>
        <dbReference type="ChEBI" id="CHEBI:78442"/>
        <dbReference type="ChEBI" id="CHEBI:78532"/>
        <dbReference type="ChEBI" id="CHEBI:456215"/>
        <dbReference type="EC" id="6.1.1.15"/>
    </reaction>
</comment>
<evidence type="ECO:0000256" key="9">
    <source>
        <dbReference type="ARBA" id="ARBA00047671"/>
    </source>
</evidence>
<dbReference type="InterPro" id="IPR006195">
    <property type="entry name" value="aa-tRNA-synth_II"/>
</dbReference>
<evidence type="ECO:0000256" key="7">
    <source>
        <dbReference type="ARBA" id="ARBA00022917"/>
    </source>
</evidence>
<dbReference type="InterPro" id="IPR045864">
    <property type="entry name" value="aa-tRNA-synth_II/BPL/LPL"/>
</dbReference>
<evidence type="ECO:0000256" key="1">
    <source>
        <dbReference type="ARBA" id="ARBA00004496"/>
    </source>
</evidence>
<dbReference type="InterPro" id="IPR004154">
    <property type="entry name" value="Anticodon-bd"/>
</dbReference>
<dbReference type="PANTHER" id="PTHR42753:SF2">
    <property type="entry name" value="PROLINE--TRNA LIGASE"/>
    <property type="match status" value="1"/>
</dbReference>
<comment type="similarity">
    <text evidence="11 12">Belongs to the class-II aminoacyl-tRNA synthetase family. ProS type 1 subfamily.</text>
</comment>
<evidence type="ECO:0000313" key="15">
    <source>
        <dbReference type="Proteomes" id="UP000288623"/>
    </source>
</evidence>
<reference evidence="14 15" key="1">
    <citation type="submission" date="2014-11" db="EMBL/GenBank/DDBJ databases">
        <title>Genome sequence and analysis of novel Kurthia sp.</title>
        <authorList>
            <person name="Lawson J.N."/>
            <person name="Gonzalez J.E."/>
            <person name="Rinauldi L."/>
            <person name="Xuan Z."/>
            <person name="Firman A."/>
            <person name="Shaddox L."/>
            <person name="Trudeau A."/>
            <person name="Shah S."/>
            <person name="Reiman D."/>
        </authorList>
    </citation>
    <scope>NUCLEOTIDE SEQUENCE [LARGE SCALE GENOMIC DNA]</scope>
    <source>
        <strain evidence="14 15">3B1D</strain>
    </source>
</reference>
<keyword evidence="5 12" id="KW-0547">Nucleotide-binding</keyword>
<dbReference type="FunFam" id="3.30.930.10:FF:000065">
    <property type="entry name" value="Proline--tRNA ligase"/>
    <property type="match status" value="1"/>
</dbReference>
<dbReference type="FunFam" id="3.40.50.800:FF:000011">
    <property type="entry name" value="Proline--tRNA ligase"/>
    <property type="match status" value="1"/>
</dbReference>
<dbReference type="PANTHER" id="PTHR42753">
    <property type="entry name" value="MITOCHONDRIAL RIBOSOME PROTEIN L39/PROLYL-TRNA LIGASE FAMILY MEMBER"/>
    <property type="match status" value="1"/>
</dbReference>
<dbReference type="Gene3D" id="3.40.50.800">
    <property type="entry name" value="Anticodon-binding domain"/>
    <property type="match status" value="1"/>
</dbReference>
<dbReference type="FunFam" id="3.30.930.10:FF:000043">
    <property type="entry name" value="Proline--tRNA ligase"/>
    <property type="match status" value="1"/>
</dbReference>
<dbReference type="EMBL" id="JTFC01000031">
    <property type="protein sequence ID" value="RUS55314.1"/>
    <property type="molecule type" value="Genomic_DNA"/>
</dbReference>
<dbReference type="InterPro" id="IPR050062">
    <property type="entry name" value="Pro-tRNA_synthetase"/>
</dbReference>
<comment type="caution">
    <text evidence="14">The sequence shown here is derived from an EMBL/GenBank/DDBJ whole genome shotgun (WGS) entry which is preliminary data.</text>
</comment>
<gene>
    <name evidence="12" type="primary">proS</name>
    <name evidence="14" type="ORF">QI30_10245</name>
</gene>
<keyword evidence="8 12" id="KW-0030">Aminoacyl-tRNA synthetase</keyword>
<dbReference type="InterPro" id="IPR036621">
    <property type="entry name" value="Anticodon-bd_dom_sf"/>
</dbReference>
<evidence type="ECO:0000256" key="11">
    <source>
        <dbReference type="ARBA" id="ARBA00060755"/>
    </source>
</evidence>
<evidence type="ECO:0000256" key="12">
    <source>
        <dbReference type="HAMAP-Rule" id="MF_01569"/>
    </source>
</evidence>
<dbReference type="SUPFAM" id="SSF55681">
    <property type="entry name" value="Class II aaRS and biotin synthetases"/>
    <property type="match status" value="1"/>
</dbReference>
<dbReference type="GO" id="GO:0016740">
    <property type="term" value="F:transferase activity"/>
    <property type="evidence" value="ECO:0007669"/>
    <property type="project" value="UniProtKB-ARBA"/>
</dbReference>
<evidence type="ECO:0000256" key="3">
    <source>
        <dbReference type="ARBA" id="ARBA00022490"/>
    </source>
</evidence>
<comment type="subcellular location">
    <subcellularLocation>
        <location evidence="1 12">Cytoplasm</location>
    </subcellularLocation>
</comment>
<keyword evidence="7 12" id="KW-0648">Protein biosynthesis</keyword>
<dbReference type="GO" id="GO:0140096">
    <property type="term" value="F:catalytic activity, acting on a protein"/>
    <property type="evidence" value="ECO:0007669"/>
    <property type="project" value="UniProtKB-ARBA"/>
</dbReference>
<dbReference type="Pfam" id="PF03129">
    <property type="entry name" value="HGTP_anticodon"/>
    <property type="match status" value="1"/>
</dbReference>
<evidence type="ECO:0000256" key="4">
    <source>
        <dbReference type="ARBA" id="ARBA00022598"/>
    </source>
</evidence>
<protein>
    <recommendedName>
        <fullName evidence="12">Proline--tRNA ligase</fullName>
        <ecNumber evidence="12">6.1.1.15</ecNumber>
    </recommendedName>
    <alternativeName>
        <fullName evidence="12">Prolyl-tRNA synthetase</fullName>
        <shortName evidence="12">ProRS</shortName>
    </alternativeName>
</protein>
<dbReference type="GO" id="GO:0006433">
    <property type="term" value="P:prolyl-tRNA aminoacylation"/>
    <property type="evidence" value="ECO:0007669"/>
    <property type="project" value="UniProtKB-UniRule"/>
</dbReference>
<comment type="function">
    <text evidence="10 12">Catalyzes the attachment of proline to tRNA(Pro) in a two-step reaction: proline is first activated by ATP to form Pro-AMP and then transferred to the acceptor end of tRNA(Pro). As ProRS can inadvertently accommodate and process non-cognate amino acids such as alanine and cysteine, to avoid such errors it has two additional distinct editing activities against alanine. One activity is designated as 'pretransfer' editing and involves the tRNA(Pro)-independent hydrolysis of activated Ala-AMP. The other activity is designated 'posttransfer' editing and involves deacylation of mischarged Ala-tRNA(Pro). The misacylated Cys-tRNA(Pro) is not edited by ProRS.</text>
</comment>
<sequence>MKQSKTFIPTLREVPADADVKSHQLLLRAGFIRQSTSGVYSYLPLGKKVLANIEKIVREEMDAVGGNEVLLPALQQAELWQESGRWEHYGPELMRLKDRHNRDFALGPTHEEVITALVRDEVKSYKKLPLTLYQIQTKFRDEKRPRFGLLRGREFIMKDAYSFHATQESLDETYDDMVQAYKNIFTRLGLNFRAVIADSGSIGGKDTHEFMVLSEIGEDTIAYSDTSDYAANIEMAEVKVDYSAPDVDMTELQKVETLDQKTIEDVAAFLEVPASNIVKTLVFKVDEELVVVLARGDHEVNDIKLKHALDAETAELATDEEIVELLGSHIGSLGPIKLPVGVKVVADHAIKSIRNGVAGANEDGYHYTGVNPGRDFAVDAYEDIRFIQVGDPSPDGEGTIKFAEGIEVGHVFKLGTKYSEALNGMFLDENGRNQPFIMGCYGIGVSRVMAAVAEQYQDAYGFTWPQQVTPYDVHLITVNTKDDAQNELSEDLYKLLTSYRYDVLHDDRKERAGVKFADSDLIGLPVRVTVGKKAVDGIVEVKVRQTGETFEWAKEELIDRLNNLLKTTN</sequence>
<dbReference type="CDD" id="cd04334">
    <property type="entry name" value="ProRS-INS"/>
    <property type="match status" value="1"/>
</dbReference>
<evidence type="ECO:0000259" key="13">
    <source>
        <dbReference type="PROSITE" id="PS50862"/>
    </source>
</evidence>
<name>A0A433RT35_9BACL</name>
<dbReference type="CDD" id="cd00779">
    <property type="entry name" value="ProRS_core_prok"/>
    <property type="match status" value="1"/>
</dbReference>
<dbReference type="CDD" id="cd00861">
    <property type="entry name" value="ProRS_anticodon_short"/>
    <property type="match status" value="1"/>
</dbReference>
<evidence type="ECO:0000256" key="5">
    <source>
        <dbReference type="ARBA" id="ARBA00022741"/>
    </source>
</evidence>
<dbReference type="SUPFAM" id="SSF52954">
    <property type="entry name" value="Class II aaRS ABD-related"/>
    <property type="match status" value="1"/>
</dbReference>
<evidence type="ECO:0000313" key="14">
    <source>
        <dbReference type="EMBL" id="RUS55314.1"/>
    </source>
</evidence>
<dbReference type="PRINTS" id="PR01046">
    <property type="entry name" value="TRNASYNTHPRO"/>
</dbReference>
<dbReference type="InterPro" id="IPR004500">
    <property type="entry name" value="Pro-tRNA-synth_IIa_bac-type"/>
</dbReference>
<dbReference type="InterPro" id="IPR002316">
    <property type="entry name" value="Pro-tRNA-ligase_IIa"/>
</dbReference>
<evidence type="ECO:0000256" key="6">
    <source>
        <dbReference type="ARBA" id="ARBA00022840"/>
    </source>
</evidence>
<dbReference type="HAMAP" id="MF_01569">
    <property type="entry name" value="Pro_tRNA_synth_type1"/>
    <property type="match status" value="1"/>
</dbReference>
<dbReference type="Pfam" id="PF04073">
    <property type="entry name" value="tRNA_edit"/>
    <property type="match status" value="1"/>
</dbReference>
<dbReference type="InterPro" id="IPR036754">
    <property type="entry name" value="YbaK/aa-tRNA-synt-asso_dom_sf"/>
</dbReference>
<dbReference type="InterPro" id="IPR007214">
    <property type="entry name" value="YbaK/aa-tRNA-synth-assoc-dom"/>
</dbReference>
<evidence type="ECO:0000256" key="2">
    <source>
        <dbReference type="ARBA" id="ARBA00011738"/>
    </source>
</evidence>
<dbReference type="NCBIfam" id="NF006625">
    <property type="entry name" value="PRK09194.1"/>
    <property type="match status" value="1"/>
</dbReference>
<evidence type="ECO:0000256" key="8">
    <source>
        <dbReference type="ARBA" id="ARBA00023146"/>
    </source>
</evidence>
<dbReference type="EC" id="6.1.1.15" evidence="12"/>
<dbReference type="GO" id="GO:0005524">
    <property type="term" value="F:ATP binding"/>
    <property type="evidence" value="ECO:0007669"/>
    <property type="project" value="UniProtKB-UniRule"/>
</dbReference>
<dbReference type="GO" id="GO:0002161">
    <property type="term" value="F:aminoacyl-tRNA deacylase activity"/>
    <property type="evidence" value="ECO:0007669"/>
    <property type="project" value="InterPro"/>
</dbReference>
<feature type="domain" description="Aminoacyl-transfer RNA synthetases class-II family profile" evidence="13">
    <location>
        <begin position="33"/>
        <end position="465"/>
    </location>
</feature>
<evidence type="ECO:0000256" key="10">
    <source>
        <dbReference type="ARBA" id="ARBA00053664"/>
    </source>
</evidence>
<accession>A0A433RT35</accession>
<dbReference type="GO" id="GO:0005829">
    <property type="term" value="C:cytosol"/>
    <property type="evidence" value="ECO:0007669"/>
    <property type="project" value="TreeGrafter"/>
</dbReference>
<keyword evidence="4 12" id="KW-0436">Ligase</keyword>
<dbReference type="OrthoDB" id="9809052at2"/>
<dbReference type="AlphaFoldDB" id="A0A433RT35"/>
<dbReference type="GO" id="GO:0004827">
    <property type="term" value="F:proline-tRNA ligase activity"/>
    <property type="evidence" value="ECO:0007669"/>
    <property type="project" value="UniProtKB-UniRule"/>
</dbReference>
<dbReference type="Gene3D" id="3.30.930.10">
    <property type="entry name" value="Bira Bifunctional Protein, Domain 2"/>
    <property type="match status" value="2"/>
</dbReference>
<dbReference type="RefSeq" id="WP_126990741.1">
    <property type="nucleotide sequence ID" value="NZ_JTFC01000031.1"/>
</dbReference>
<keyword evidence="6 12" id="KW-0067">ATP-binding</keyword>
<dbReference type="InterPro" id="IPR044140">
    <property type="entry name" value="ProRS_anticodon_short"/>
</dbReference>
<organism evidence="14 15">
    <name type="scientific">Candidatus Kurthia intestinigallinarum</name>
    <dbReference type="NCBI Taxonomy" id="1562256"/>
    <lineage>
        <taxon>Bacteria</taxon>
        <taxon>Bacillati</taxon>
        <taxon>Bacillota</taxon>
        <taxon>Bacilli</taxon>
        <taxon>Bacillales</taxon>
        <taxon>Caryophanaceae</taxon>
        <taxon>Kurthia</taxon>
    </lineage>
</organism>
<keyword evidence="15" id="KW-1185">Reference proteome</keyword>
<dbReference type="InterPro" id="IPR002314">
    <property type="entry name" value="aa-tRNA-synt_IIb"/>
</dbReference>
<dbReference type="InterPro" id="IPR023717">
    <property type="entry name" value="Pro-tRNA-Synthase_IIa_type1"/>
</dbReference>